<evidence type="ECO:0000256" key="3">
    <source>
        <dbReference type="ARBA" id="ARBA00022553"/>
    </source>
</evidence>
<comment type="caution">
    <text evidence="10">The sequence shown here is derived from an EMBL/GenBank/DDBJ whole genome shotgun (WGS) entry which is preliminary data.</text>
</comment>
<dbReference type="InterPro" id="IPR050980">
    <property type="entry name" value="2C_sensor_his_kinase"/>
</dbReference>
<keyword evidence="4" id="KW-0808">Transferase</keyword>
<keyword evidence="8" id="KW-0472">Membrane</keyword>
<organism evidence="10 11">
    <name type="scientific">Streptantibioticus parmotrematis</name>
    <dbReference type="NCBI Taxonomy" id="2873249"/>
    <lineage>
        <taxon>Bacteria</taxon>
        <taxon>Bacillati</taxon>
        <taxon>Actinomycetota</taxon>
        <taxon>Actinomycetes</taxon>
        <taxon>Kitasatosporales</taxon>
        <taxon>Streptomycetaceae</taxon>
        <taxon>Streptantibioticus</taxon>
    </lineage>
</organism>
<evidence type="ECO:0000256" key="1">
    <source>
        <dbReference type="ARBA" id="ARBA00000085"/>
    </source>
</evidence>
<accession>A0ABS7QU12</accession>
<gene>
    <name evidence="10" type="ORF">K7472_17710</name>
</gene>
<keyword evidence="3" id="KW-0597">Phosphoprotein</keyword>
<keyword evidence="11" id="KW-1185">Reference proteome</keyword>
<feature type="compositionally biased region" description="Gly residues" evidence="7">
    <location>
        <begin position="885"/>
        <end position="896"/>
    </location>
</feature>
<dbReference type="Proteomes" id="UP001198565">
    <property type="component" value="Unassembled WGS sequence"/>
</dbReference>
<dbReference type="RefSeq" id="WP_222979115.1">
    <property type="nucleotide sequence ID" value="NZ_JAINVZ010000011.1"/>
</dbReference>
<feature type="compositionally biased region" description="Pro residues" evidence="7">
    <location>
        <begin position="753"/>
        <end position="765"/>
    </location>
</feature>
<evidence type="ECO:0000256" key="8">
    <source>
        <dbReference type="SAM" id="Phobius"/>
    </source>
</evidence>
<dbReference type="InterPro" id="IPR036890">
    <property type="entry name" value="HATPase_C_sf"/>
</dbReference>
<keyword evidence="5" id="KW-0418">Kinase</keyword>
<dbReference type="PANTHER" id="PTHR44936:SF9">
    <property type="entry name" value="SENSOR PROTEIN CREC"/>
    <property type="match status" value="1"/>
</dbReference>
<protein>
    <recommendedName>
        <fullName evidence="2">histidine kinase</fullName>
        <ecNumber evidence="2">2.7.13.3</ecNumber>
    </recommendedName>
</protein>
<evidence type="ECO:0000256" key="5">
    <source>
        <dbReference type="ARBA" id="ARBA00022777"/>
    </source>
</evidence>
<feature type="transmembrane region" description="Helical" evidence="8">
    <location>
        <begin position="308"/>
        <end position="330"/>
    </location>
</feature>
<dbReference type="Pfam" id="PF02518">
    <property type="entry name" value="HATPase_c"/>
    <property type="match status" value="1"/>
</dbReference>
<dbReference type="SMART" id="SM00387">
    <property type="entry name" value="HATPase_c"/>
    <property type="match status" value="1"/>
</dbReference>
<dbReference type="Gene3D" id="3.30.565.10">
    <property type="entry name" value="Histidine kinase-like ATPase, C-terminal domain"/>
    <property type="match status" value="1"/>
</dbReference>
<dbReference type="PANTHER" id="PTHR44936">
    <property type="entry name" value="SENSOR PROTEIN CREC"/>
    <property type="match status" value="1"/>
</dbReference>
<dbReference type="EC" id="2.7.13.3" evidence="2"/>
<name>A0ABS7QU12_9ACTN</name>
<feature type="domain" description="Histidine kinase/HSP90-like ATPase" evidence="9">
    <location>
        <begin position="514"/>
        <end position="625"/>
    </location>
</feature>
<dbReference type="Pfam" id="PF08376">
    <property type="entry name" value="NIT"/>
    <property type="match status" value="1"/>
</dbReference>
<evidence type="ECO:0000256" key="4">
    <source>
        <dbReference type="ARBA" id="ARBA00022679"/>
    </source>
</evidence>
<evidence type="ECO:0000256" key="6">
    <source>
        <dbReference type="ARBA" id="ARBA00023012"/>
    </source>
</evidence>
<sequence>MLLLVLVPLIAIIPLAGVRVVTDLGTLRAVGDLRDQALLAQRISTLVNQVGEERDLTEVALTGSGVHGDASLARAQQATDTAAGALTTALDRYHRGVADLPPATRQLGDRAEARLGDLAPLRASVVRLGTVAPAFTAYTTIIDDLMDFGDQLSVNTTDHTLGNLVATLANVEQAEEQTSVERGYLVGVLRSGGFTLEQKQELEQAQAQFTSAYDAIANDAPAGIVNLYQSTVSGNEIGAADGTLQAVTDAAQEGTPLSSLGTGEQSAYQAMTVKVNAIRSIQARVIAAMTQRASHLLDAGRKELYENVAIIVAVVLLSLLGATVLARSVVRPLRALRGSALEIADQRLPDVVRRLGDARFADPGEAEDLMRVRPIGVRSRDEVGQVARAFDRVHSEAVRLAAEQAMMRGNVNAMFTNLSRRSESLVQRQLRLIDELEGGEQNPGRLESLFKLDHLATRMRRNNENLLVLAGEEQGRRWNRPVLLLDVVRAATAEVEQYERVTVTELPDIALAGHAATDVVHLIAELIENAAEFSAPDTEVVVGATTLGYGAVLVEITDAGLGMSPEELAEVNERLAEPPVVDVSISRRMGLFVVGRLASKYRVRVGLERAATGGVSALVTLPMSLLKAASEVDSDAGTAFDLAMRPGTYDAPTGLSGMLGGERAHPQQALGEQAFTERAFTEEAFPDEPEDDAAFERLVREHRGAPAREGFGWFHEEEPETPEPQNAYPGADFTWFEEQPQGTEPDGVHAFTDPPPPPSQPPSAPPSAGQPAPRLPIFEAIESEWYGHEQQGGAPLPRRRPGHGVPPEHSRPAQPPAQPPQAFDAGRPQLPRRVRGIPPAQRQQMAPPARAPRPQPQPLRSAEAAERLKQRLSNFRQGVRHGLDETGGGRGTGAGPGESDAR</sequence>
<dbReference type="CDD" id="cd06225">
    <property type="entry name" value="HAMP"/>
    <property type="match status" value="1"/>
</dbReference>
<evidence type="ECO:0000313" key="10">
    <source>
        <dbReference type="EMBL" id="MBY8886688.1"/>
    </source>
</evidence>
<proteinExistence type="predicted"/>
<keyword evidence="6" id="KW-0902">Two-component regulatory system</keyword>
<dbReference type="EMBL" id="JAINVZ010000011">
    <property type="protein sequence ID" value="MBY8886688.1"/>
    <property type="molecule type" value="Genomic_DNA"/>
</dbReference>
<evidence type="ECO:0000313" key="11">
    <source>
        <dbReference type="Proteomes" id="UP001198565"/>
    </source>
</evidence>
<keyword evidence="8" id="KW-1133">Transmembrane helix</keyword>
<dbReference type="InterPro" id="IPR013587">
    <property type="entry name" value="Nitrate/nitrite_sensing"/>
</dbReference>
<keyword evidence="8" id="KW-0812">Transmembrane</keyword>
<dbReference type="SUPFAM" id="SSF55874">
    <property type="entry name" value="ATPase domain of HSP90 chaperone/DNA topoisomerase II/histidine kinase"/>
    <property type="match status" value="1"/>
</dbReference>
<feature type="compositionally biased region" description="Low complexity" evidence="7">
    <location>
        <begin position="838"/>
        <end position="848"/>
    </location>
</feature>
<feature type="region of interest" description="Disordered" evidence="7">
    <location>
        <begin position="737"/>
        <end position="902"/>
    </location>
</feature>
<reference evidence="10 11" key="1">
    <citation type="submission" date="2021-08" db="EMBL/GenBank/DDBJ databases">
        <title>Streptomyces sp. PTM05 isolated from lichen.</title>
        <authorList>
            <person name="Somphong A."/>
            <person name="Phongsopitanun W."/>
            <person name="Tanasupawat S."/>
        </authorList>
    </citation>
    <scope>NUCLEOTIDE SEQUENCE [LARGE SCALE GENOMIC DNA]</scope>
    <source>
        <strain evidence="10 11">Ptm05</strain>
    </source>
</reference>
<evidence type="ECO:0000256" key="2">
    <source>
        <dbReference type="ARBA" id="ARBA00012438"/>
    </source>
</evidence>
<evidence type="ECO:0000259" key="9">
    <source>
        <dbReference type="SMART" id="SM00387"/>
    </source>
</evidence>
<evidence type="ECO:0000256" key="7">
    <source>
        <dbReference type="SAM" id="MobiDB-lite"/>
    </source>
</evidence>
<dbReference type="InterPro" id="IPR003594">
    <property type="entry name" value="HATPase_dom"/>
</dbReference>
<comment type="catalytic activity">
    <reaction evidence="1">
        <text>ATP + protein L-histidine = ADP + protein N-phospho-L-histidine.</text>
        <dbReference type="EC" id="2.7.13.3"/>
    </reaction>
</comment>
<dbReference type="Gene3D" id="6.10.340.10">
    <property type="match status" value="1"/>
</dbReference>